<dbReference type="STRING" id="1855912.LuPra_00593"/>
<reference evidence="2" key="2">
    <citation type="submission" date="2016-04" db="EMBL/GenBank/DDBJ databases">
        <title>First Complete Genome Sequence of a Subdivision 6 Acidobacterium.</title>
        <authorList>
            <person name="Huang S."/>
            <person name="Vieira S."/>
            <person name="Bunk B."/>
            <person name="Riedel T."/>
            <person name="Sproeer C."/>
            <person name="Overmann J."/>
        </authorList>
    </citation>
    <scope>NUCLEOTIDE SEQUENCE [LARGE SCALE GENOMIC DNA]</scope>
    <source>
        <strain evidence="2">DSM 100886 HEG_-6_39</strain>
    </source>
</reference>
<gene>
    <name evidence="1" type="ORF">LuPra_00593</name>
</gene>
<dbReference type="Proteomes" id="UP000076079">
    <property type="component" value="Chromosome"/>
</dbReference>
<organism evidence="1 2">
    <name type="scientific">Luteitalea pratensis</name>
    <dbReference type="NCBI Taxonomy" id="1855912"/>
    <lineage>
        <taxon>Bacteria</taxon>
        <taxon>Pseudomonadati</taxon>
        <taxon>Acidobacteriota</taxon>
        <taxon>Vicinamibacteria</taxon>
        <taxon>Vicinamibacterales</taxon>
        <taxon>Vicinamibacteraceae</taxon>
        <taxon>Luteitalea</taxon>
    </lineage>
</organism>
<dbReference type="EMBL" id="CP015136">
    <property type="protein sequence ID" value="AMY07420.1"/>
    <property type="molecule type" value="Genomic_DNA"/>
</dbReference>
<dbReference type="AlphaFoldDB" id="A0A143PGM0"/>
<dbReference type="KEGG" id="abac:LuPra_00593"/>
<proteinExistence type="predicted"/>
<evidence type="ECO:0000313" key="2">
    <source>
        <dbReference type="Proteomes" id="UP000076079"/>
    </source>
</evidence>
<accession>A0A143PGM0</accession>
<evidence type="ECO:0000313" key="1">
    <source>
        <dbReference type="EMBL" id="AMY07420.1"/>
    </source>
</evidence>
<name>A0A143PGM0_LUTPR</name>
<protein>
    <submittedName>
        <fullName evidence="1">Uncharacterized protein</fullName>
    </submittedName>
</protein>
<reference evidence="1 2" key="1">
    <citation type="journal article" date="2016" name="Genome Announc.">
        <title>First Complete Genome Sequence of a Subdivision 6 Acidobacterium Strain.</title>
        <authorList>
            <person name="Huang S."/>
            <person name="Vieira S."/>
            <person name="Bunk B."/>
            <person name="Riedel T."/>
            <person name="Sproer C."/>
            <person name="Overmann J."/>
        </authorList>
    </citation>
    <scope>NUCLEOTIDE SEQUENCE [LARGE SCALE GENOMIC DNA]</scope>
    <source>
        <strain evidence="2">DSM 100886 HEG_-6_39</strain>
    </source>
</reference>
<sequence>MIRRYNYTGRKALERSDTNVRIEEAPLRFFAGLSLTSYGLPSEARVFVEAYRQTNWMRFDFGTVGAIKVPGDLLLTEFDAREGILFRVRVTATSDPEGRLLAEADQISPIHRKANGEVTREPLLPIKPADLGEEVFRVDFSNRPLLLINNQFGDWRALAHSPFFVCMALPQALREILTRVLWVEKYFDTDDPDDWQARWLRFAAALPGSSEVPAEEEKDSFEDWINASVAAFARMHGMKARFGAHWSGGSES</sequence>
<keyword evidence="2" id="KW-1185">Reference proteome</keyword>